<dbReference type="SUPFAM" id="SSF53850">
    <property type="entry name" value="Periplasmic binding protein-like II"/>
    <property type="match status" value="1"/>
</dbReference>
<dbReference type="PANTHER" id="PTHR46967">
    <property type="entry name" value="INSULIN-LIKE GROWTH FACTOR BINDING PROTEIN,N-TERMINAL"/>
    <property type="match status" value="1"/>
</dbReference>
<organism evidence="2 3">
    <name type="scientific">Durusdinium trenchii</name>
    <dbReference type="NCBI Taxonomy" id="1381693"/>
    <lineage>
        <taxon>Eukaryota</taxon>
        <taxon>Sar</taxon>
        <taxon>Alveolata</taxon>
        <taxon>Dinophyceae</taxon>
        <taxon>Suessiales</taxon>
        <taxon>Symbiodiniaceae</taxon>
        <taxon>Durusdinium</taxon>
    </lineage>
</organism>
<dbReference type="EMBL" id="CAXAMN010026995">
    <property type="protein sequence ID" value="CAK9107485.1"/>
    <property type="molecule type" value="Genomic_DNA"/>
</dbReference>
<feature type="transmembrane region" description="Helical" evidence="1">
    <location>
        <begin position="654"/>
        <end position="677"/>
    </location>
</feature>
<protein>
    <recommendedName>
        <fullName evidence="4">TIR domain-containing protein</fullName>
    </recommendedName>
</protein>
<name>A0ABP0S550_9DINO</name>
<feature type="transmembrane region" description="Helical" evidence="1">
    <location>
        <begin position="879"/>
        <end position="899"/>
    </location>
</feature>
<dbReference type="SMART" id="SM01411">
    <property type="entry name" value="Ephrin_rec_like"/>
    <property type="match status" value="1"/>
</dbReference>
<dbReference type="SUPFAM" id="SSF57184">
    <property type="entry name" value="Growth factor receptor domain"/>
    <property type="match status" value="1"/>
</dbReference>
<keyword evidence="1" id="KW-0812">Transmembrane</keyword>
<evidence type="ECO:0000313" key="2">
    <source>
        <dbReference type="EMBL" id="CAK9107485.1"/>
    </source>
</evidence>
<dbReference type="SUPFAM" id="SSF52200">
    <property type="entry name" value="Toll/Interleukin receptor TIR domain"/>
    <property type="match status" value="1"/>
</dbReference>
<feature type="transmembrane region" description="Helical" evidence="1">
    <location>
        <begin position="820"/>
        <end position="840"/>
    </location>
</feature>
<comment type="caution">
    <text evidence="2">The sequence shown here is derived from an EMBL/GenBank/DDBJ whole genome shotgun (WGS) entry which is preliminary data.</text>
</comment>
<dbReference type="InterPro" id="IPR035897">
    <property type="entry name" value="Toll_tir_struct_dom_sf"/>
</dbReference>
<feature type="transmembrane region" description="Helical" evidence="1">
    <location>
        <begin position="689"/>
        <end position="712"/>
    </location>
</feature>
<feature type="transmembrane region" description="Helical" evidence="1">
    <location>
        <begin position="847"/>
        <end position="867"/>
    </location>
</feature>
<accession>A0ABP0S550</accession>
<dbReference type="InterPro" id="IPR009030">
    <property type="entry name" value="Growth_fac_rcpt_cys_sf"/>
</dbReference>
<keyword evidence="1" id="KW-1133">Transmembrane helix</keyword>
<reference evidence="2 3" key="1">
    <citation type="submission" date="2024-02" db="EMBL/GenBank/DDBJ databases">
        <authorList>
            <person name="Chen Y."/>
            <person name="Shah S."/>
            <person name="Dougan E. K."/>
            <person name="Thang M."/>
            <person name="Chan C."/>
        </authorList>
    </citation>
    <scope>NUCLEOTIDE SEQUENCE [LARGE SCALE GENOMIC DNA]</scope>
</reference>
<dbReference type="Gene3D" id="2.10.50.10">
    <property type="entry name" value="Tumor Necrosis Factor Receptor, subunit A, domain 2"/>
    <property type="match status" value="1"/>
</dbReference>
<gene>
    <name evidence="2" type="ORF">CCMP2556_LOCUS50150</name>
</gene>
<keyword evidence="3" id="KW-1185">Reference proteome</keyword>
<feature type="transmembrane region" description="Helical" evidence="1">
    <location>
        <begin position="795"/>
        <end position="814"/>
    </location>
</feature>
<feature type="transmembrane region" description="Helical" evidence="1">
    <location>
        <begin position="739"/>
        <end position="764"/>
    </location>
</feature>
<dbReference type="Proteomes" id="UP001642484">
    <property type="component" value="Unassembled WGS sequence"/>
</dbReference>
<sequence>MYTILSSEILGYNTVQYFSLGTWASLHYLSGCVDGVMPAVNCTGPPQRHVALELWESGWQDPDWLAKADFLGSERAVQTSGSMGFSGVEGMFVMGRTRQNALERSGLHLSYYGNFNASWFNPADYAPHVSEVNMSKLLTCAESNPPGAQNYIQATGDADGVETRNGVIVYKCWQEKWWVAPACRNNPSSCIAVITLRGWGNREISQQAFFHNMPLAIASALEFPEYVELNVQHQSFLFWWTPDSTFVEYDAVLVEMPPWNPSEQKQGILRSSMKQSMLTTGTSPILETAADRAWGLARALRLSDSNVNDLLLLSVQNGDDYYAAACTWLKANQHVWDEWVPDKTKCSIGRGMVNSQGDFVTSRADAVDCTICPAGRASTKSSDSRLCTKCTPGFYQGTFGMSECNLCELGTMAVEEGAIQCDQCRLGEYANRTGMSFCYRCGAGSGQENLWTTSQEIDAEGESVVIKLQGAVSESYCHCDSGTFLWEGRCEVCMEGASCVGADRLELLPGYFSREELPGDVYNCFDERICPGGPAGTCAAGRDTSSVACADCKEGFREGNDMVCEACGDGDHAFFSMVVVVIIGASGSSGGSAVMAAGCQQLISIVQMLTVVKRFDIGWREPLESVLFSVEVLSFDVDMLSVSCVTQPGPVGLFTLRALMIPMLVLVALGVHLCYLLCTRSKTFQMSNLLRTIGSIVLVIFIILFSMLLAPYQCNEHPNGKMTLKRYKTVYCNGADDHLAMLLIGGFACSMPIIFLVVVTWTVMLELPRRIARSDTQFLAACGFLIKRFRPGMEMASVFFLIRNACVALCPVVSNRPGQLLMMSIILYVNTVMVAFFQPWRFLICNVLDNVLLGGMMVILILGSIAVQESVPQEMSTVALVFLVLMGLCILGSICYGAYKYFQQKYRKQFRYFLCHQKNAAGSMARLLKMELEKRLPGTKTFIDCDDLNDLTRLFSYVGQDTQTFLVLCSPDILTRKWCVGEMVTAKANGVNTMLLTWPSFVFPDETFIAKYPTMVPDITELTKYGIGLEDVEDAFRWLTTVPHQPLPEQISPTSTHFMISSLVSDGRSSPIPKSTHQIQFDTNFPVLVDPANSEAVAAAMVLASLLKPALLGSNLPLPFIQLSGVEVPHEATRSLLICSSGCFKSEQLQTWLLEASCLPECCMIPVITEEAFEMPSEAFFMELQTTSKLTDNQLQLFVMVIRALFQEIAVVFVPQSYASTHQDLQLRAKQAASRLIANLQPLEQKVSKLQSRFGEQSSVEEIWRARSSMMVTKGSEEPEDCNKELTPTEYSDGAYFPRDVVSEAL</sequence>
<keyword evidence="1" id="KW-0472">Membrane</keyword>
<dbReference type="Gene3D" id="3.40.190.10">
    <property type="entry name" value="Periplasmic binding protein-like II"/>
    <property type="match status" value="1"/>
</dbReference>
<evidence type="ECO:0000313" key="3">
    <source>
        <dbReference type="Proteomes" id="UP001642484"/>
    </source>
</evidence>
<evidence type="ECO:0000256" key="1">
    <source>
        <dbReference type="SAM" id="Phobius"/>
    </source>
</evidence>
<proteinExistence type="predicted"/>
<evidence type="ECO:0008006" key="4">
    <source>
        <dbReference type="Google" id="ProtNLM"/>
    </source>
</evidence>
<dbReference type="PANTHER" id="PTHR46967:SF2">
    <property type="entry name" value="SUSHI, VON WILLEBRAND FACTOR TYPE A, EGF AND PENTRAXIN DOMAIN-CONTAINING PROTEIN 1-LIKE"/>
    <property type="match status" value="1"/>
</dbReference>
<dbReference type="Gene3D" id="3.40.190.100">
    <property type="entry name" value="Glycine betaine-binding periplasmic protein, domain 2"/>
    <property type="match status" value="1"/>
</dbReference>